<dbReference type="EMBL" id="MCGO01000007">
    <property type="protein sequence ID" value="ORY50241.1"/>
    <property type="molecule type" value="Genomic_DNA"/>
</dbReference>
<reference evidence="3 4" key="1">
    <citation type="submission" date="2016-07" db="EMBL/GenBank/DDBJ databases">
        <title>Pervasive Adenine N6-methylation of Active Genes in Fungi.</title>
        <authorList>
            <consortium name="DOE Joint Genome Institute"/>
            <person name="Mondo S.J."/>
            <person name="Dannebaum R.O."/>
            <person name="Kuo R.C."/>
            <person name="Labutti K."/>
            <person name="Haridas S."/>
            <person name="Kuo A."/>
            <person name="Salamov A."/>
            <person name="Ahrendt S.R."/>
            <person name="Lipzen A."/>
            <person name="Sullivan W."/>
            <person name="Andreopoulos W.B."/>
            <person name="Clum A."/>
            <person name="Lindquist E."/>
            <person name="Daum C."/>
            <person name="Ramamoorthy G.K."/>
            <person name="Gryganskyi A."/>
            <person name="Culley D."/>
            <person name="Magnuson J.K."/>
            <person name="James T.Y."/>
            <person name="O'Malley M.A."/>
            <person name="Stajich J.E."/>
            <person name="Spatafora J.W."/>
            <person name="Visel A."/>
            <person name="Grigoriev I.V."/>
        </authorList>
    </citation>
    <scope>NUCLEOTIDE SEQUENCE [LARGE SCALE GENOMIC DNA]</scope>
    <source>
        <strain evidence="3 4">JEL800</strain>
    </source>
</reference>
<organism evidence="3 4">
    <name type="scientific">Rhizoclosmatium globosum</name>
    <dbReference type="NCBI Taxonomy" id="329046"/>
    <lineage>
        <taxon>Eukaryota</taxon>
        <taxon>Fungi</taxon>
        <taxon>Fungi incertae sedis</taxon>
        <taxon>Chytridiomycota</taxon>
        <taxon>Chytridiomycota incertae sedis</taxon>
        <taxon>Chytridiomycetes</taxon>
        <taxon>Chytridiales</taxon>
        <taxon>Chytriomycetaceae</taxon>
        <taxon>Rhizoclosmatium</taxon>
    </lineage>
</organism>
<evidence type="ECO:0000256" key="2">
    <source>
        <dbReference type="SAM" id="SignalP"/>
    </source>
</evidence>
<evidence type="ECO:0000313" key="4">
    <source>
        <dbReference type="Proteomes" id="UP000193642"/>
    </source>
</evidence>
<proteinExistence type="predicted"/>
<evidence type="ECO:0000256" key="1">
    <source>
        <dbReference type="SAM" id="MobiDB-lite"/>
    </source>
</evidence>
<gene>
    <name evidence="3" type="ORF">BCR33DRAFT_524861</name>
</gene>
<dbReference type="AlphaFoldDB" id="A0A1Y2CT92"/>
<feature type="signal peptide" evidence="2">
    <location>
        <begin position="1"/>
        <end position="25"/>
    </location>
</feature>
<feature type="compositionally biased region" description="Polar residues" evidence="1">
    <location>
        <begin position="145"/>
        <end position="164"/>
    </location>
</feature>
<name>A0A1Y2CT92_9FUNG</name>
<keyword evidence="2" id="KW-0732">Signal</keyword>
<sequence length="164" mass="18469">MSSAPFNVALLLCGASILGLLISQGKRFEIDIDCFKDGIDPHIDRRAIGCNLFLFTSTSAMETSYIYYSWKRAGGIIDRVYPRNGKFVHCVVRASPFQTMTHVLFFLTYCILCAMKWALWRNDVQEKSTAVGRVSRRSRSKAVSETKSTPKSTTLETPQSQNDI</sequence>
<keyword evidence="4" id="KW-1185">Reference proteome</keyword>
<evidence type="ECO:0000313" key="3">
    <source>
        <dbReference type="EMBL" id="ORY50241.1"/>
    </source>
</evidence>
<dbReference type="Proteomes" id="UP000193642">
    <property type="component" value="Unassembled WGS sequence"/>
</dbReference>
<feature type="region of interest" description="Disordered" evidence="1">
    <location>
        <begin position="131"/>
        <end position="164"/>
    </location>
</feature>
<comment type="caution">
    <text evidence="3">The sequence shown here is derived from an EMBL/GenBank/DDBJ whole genome shotgun (WGS) entry which is preliminary data.</text>
</comment>
<protein>
    <submittedName>
        <fullName evidence="3">Uncharacterized protein</fullName>
    </submittedName>
</protein>
<feature type="chain" id="PRO_5013254402" evidence="2">
    <location>
        <begin position="26"/>
        <end position="164"/>
    </location>
</feature>
<accession>A0A1Y2CT92</accession>